<dbReference type="AlphaFoldDB" id="A0A085NI11"/>
<sequence>MERSHKQRLFVRGRLALTLLRPLWQFDLLNDLGTANARLPSSKMPVLETEASPHLLRCHSLKSLNETSNSARTPRQSCIMKMKHQPSRFAYVTCTCSSKEKSFTDLPEINSRLSSEGSNFCASILWIAVPLQSTGAVLALLRTDEPGRYSDRLLLTIETGAKIEDFAWDPFNPNCLAVAGIDGKVRFWRVSDFAHGWESAIPYQTIRVGFGRVSCLRFNPVATDVFAAVSDGIRLGIWSREGGHRRIVCTGHTEQILSIAWDTVGSQIVTLSKDCHMRIYEPRQSAEPFLERRILESPKSGRVLFVCKDEALLVSSFSKISDRLVGLYSARTFDLLAKINLMVSPQLLIPHYDYDTSVVFLTSRGDETIHMYEIVNSEPYFLRLLPFSSRVSHQAISLLPKLVCGIHKLEFAFGYRLLTNAIESLSFTIPRQKSNRFEKDLFPDSLVTWEPRLTAAEWFDGVSVPLLFLSLRPKDHDRAPLHVTEENDLRLIRRQWSVSAIFFHP</sequence>
<dbReference type="SUPFAM" id="SSF50978">
    <property type="entry name" value="WD40 repeat-like"/>
    <property type="match status" value="1"/>
</dbReference>
<evidence type="ECO:0000313" key="10">
    <source>
        <dbReference type="EMBL" id="KFD69107.1"/>
    </source>
</evidence>
<dbReference type="Pfam" id="PF16300">
    <property type="entry name" value="WD40_4"/>
    <property type="match status" value="1"/>
</dbReference>
<dbReference type="Pfam" id="PF00400">
    <property type="entry name" value="WD40"/>
    <property type="match status" value="1"/>
</dbReference>
<keyword evidence="5" id="KW-0853">WD repeat</keyword>
<comment type="similarity">
    <text evidence="2">Belongs to the WD repeat coronin family.</text>
</comment>
<comment type="function">
    <text evidence="8">F-actin regulator involved in anterograde Golgi to endosome transport: upon ubiquitination via 'Lys-33'-linked ubiquitin chains by the BCR(KLHL20) E3 ubiquitin ligase complex, interacts with EPS15 and localizes to the trans-Golgi network, where it promotes actin polymerization, thereby facilitating post-Golgi trafficking. May play a role in the maintenance of the Golgi apparatus morphology.</text>
</comment>
<dbReference type="SMART" id="SM01166">
    <property type="entry name" value="DUF1899"/>
    <property type="match status" value="1"/>
</dbReference>
<evidence type="ECO:0000256" key="6">
    <source>
        <dbReference type="ARBA" id="ARBA00022737"/>
    </source>
</evidence>
<dbReference type="InterPro" id="IPR015943">
    <property type="entry name" value="WD40/YVTN_repeat-like_dom_sf"/>
</dbReference>
<evidence type="ECO:0000256" key="2">
    <source>
        <dbReference type="ARBA" id="ARBA00009482"/>
    </source>
</evidence>
<comment type="subcellular location">
    <subcellularLocation>
        <location evidence="1">Cytoplasm</location>
    </subcellularLocation>
</comment>
<evidence type="ECO:0000256" key="4">
    <source>
        <dbReference type="ARBA" id="ARBA00022490"/>
    </source>
</evidence>
<dbReference type="PANTHER" id="PTHR10856">
    <property type="entry name" value="CORONIN"/>
    <property type="match status" value="1"/>
</dbReference>
<reference evidence="10" key="1">
    <citation type="journal article" date="2014" name="Nat. Genet.">
        <title>Genome and transcriptome of the porcine whipworm Trichuris suis.</title>
        <authorList>
            <person name="Jex A.R."/>
            <person name="Nejsum P."/>
            <person name="Schwarz E.M."/>
            <person name="Hu L."/>
            <person name="Young N.D."/>
            <person name="Hall R.S."/>
            <person name="Korhonen P.K."/>
            <person name="Liao S."/>
            <person name="Thamsborg S."/>
            <person name="Xia J."/>
            <person name="Xu P."/>
            <person name="Wang S."/>
            <person name="Scheerlinck J.P."/>
            <person name="Hofmann A."/>
            <person name="Sternberg P.W."/>
            <person name="Wang J."/>
            <person name="Gasser R.B."/>
        </authorList>
    </citation>
    <scope>NUCLEOTIDE SEQUENCE [LARGE SCALE GENOMIC DNA]</scope>
    <source>
        <strain evidence="10">DCEP-RM93F</strain>
    </source>
</reference>
<dbReference type="Gene3D" id="2.130.10.10">
    <property type="entry name" value="YVTN repeat-like/Quinoprotein amine dehydrogenase"/>
    <property type="match status" value="1"/>
</dbReference>
<dbReference type="GO" id="GO:0005737">
    <property type="term" value="C:cytoplasm"/>
    <property type="evidence" value="ECO:0007669"/>
    <property type="project" value="UniProtKB-SubCell"/>
</dbReference>
<evidence type="ECO:0000256" key="7">
    <source>
        <dbReference type="ARBA" id="ARBA00023203"/>
    </source>
</evidence>
<dbReference type="InterPro" id="IPR015048">
    <property type="entry name" value="DUF1899"/>
</dbReference>
<dbReference type="InterPro" id="IPR036322">
    <property type="entry name" value="WD40_repeat_dom_sf"/>
</dbReference>
<evidence type="ECO:0000256" key="5">
    <source>
        <dbReference type="ARBA" id="ARBA00022574"/>
    </source>
</evidence>
<dbReference type="Proteomes" id="UP000030758">
    <property type="component" value="Unassembled WGS sequence"/>
</dbReference>
<evidence type="ECO:0000256" key="8">
    <source>
        <dbReference type="ARBA" id="ARBA00024838"/>
    </source>
</evidence>
<dbReference type="InterPro" id="IPR015505">
    <property type="entry name" value="Coronin"/>
</dbReference>
<evidence type="ECO:0000256" key="3">
    <source>
        <dbReference type="ARBA" id="ARBA00013347"/>
    </source>
</evidence>
<protein>
    <recommendedName>
        <fullName evidence="3">Coronin-7</fullName>
    </recommendedName>
</protein>
<name>A0A085NI11_9BILA</name>
<proteinExistence type="inferred from homology"/>
<dbReference type="InterPro" id="IPR001680">
    <property type="entry name" value="WD40_rpt"/>
</dbReference>
<dbReference type="GO" id="GO:0003779">
    <property type="term" value="F:actin binding"/>
    <property type="evidence" value="ECO:0007669"/>
    <property type="project" value="UniProtKB-KW"/>
</dbReference>
<keyword evidence="6" id="KW-0677">Repeat</keyword>
<evidence type="ECO:0000256" key="1">
    <source>
        <dbReference type="ARBA" id="ARBA00004496"/>
    </source>
</evidence>
<dbReference type="EMBL" id="KL367498">
    <property type="protein sequence ID" value="KFD69107.1"/>
    <property type="molecule type" value="Genomic_DNA"/>
</dbReference>
<dbReference type="SMART" id="SM00320">
    <property type="entry name" value="WD40"/>
    <property type="match status" value="3"/>
</dbReference>
<keyword evidence="7" id="KW-0009">Actin-binding</keyword>
<organism evidence="10">
    <name type="scientific">Trichuris suis</name>
    <name type="common">pig whipworm</name>
    <dbReference type="NCBI Taxonomy" id="68888"/>
    <lineage>
        <taxon>Eukaryota</taxon>
        <taxon>Metazoa</taxon>
        <taxon>Ecdysozoa</taxon>
        <taxon>Nematoda</taxon>
        <taxon>Enoplea</taxon>
        <taxon>Dorylaimia</taxon>
        <taxon>Trichinellida</taxon>
        <taxon>Trichuridae</taxon>
        <taxon>Trichuris</taxon>
    </lineage>
</organism>
<evidence type="ECO:0000259" key="9">
    <source>
        <dbReference type="SMART" id="SM01166"/>
    </source>
</evidence>
<keyword evidence="4" id="KW-0963">Cytoplasm</keyword>
<gene>
    <name evidence="10" type="ORF">M514_03010</name>
</gene>
<dbReference type="Pfam" id="PF08953">
    <property type="entry name" value="DUF1899"/>
    <property type="match status" value="1"/>
</dbReference>
<dbReference type="SMART" id="SM01167">
    <property type="entry name" value="DUF1900"/>
    <property type="match status" value="1"/>
</dbReference>
<accession>A0A085NI11</accession>
<dbReference type="PANTHER" id="PTHR10856:SF20">
    <property type="entry name" value="CORONIN-7"/>
    <property type="match status" value="1"/>
</dbReference>
<feature type="domain" description="DUF1899" evidence="9">
    <location>
        <begin position="83"/>
        <end position="147"/>
    </location>
</feature>